<dbReference type="eggNOG" id="COG0318">
    <property type="taxonomic scope" value="Bacteria"/>
</dbReference>
<gene>
    <name evidence="5" type="ordered locus">Mesil_1593</name>
</gene>
<evidence type="ECO:0000259" key="3">
    <source>
        <dbReference type="Pfam" id="PF00501"/>
    </source>
</evidence>
<dbReference type="FunFam" id="3.30.300.30:FF:000008">
    <property type="entry name" value="2,3-dihydroxybenzoate-AMP ligase"/>
    <property type="match status" value="1"/>
</dbReference>
<dbReference type="KEGG" id="msv:Mesil_1593"/>
<protein>
    <submittedName>
        <fullName evidence="5">AMP-dependent synthetase and ligase</fullName>
    </submittedName>
</protein>
<dbReference type="STRING" id="526227.Mesil_1593"/>
<dbReference type="GO" id="GO:0016878">
    <property type="term" value="F:acid-thiol ligase activity"/>
    <property type="evidence" value="ECO:0007669"/>
    <property type="project" value="UniProtKB-ARBA"/>
</dbReference>
<dbReference type="InterPro" id="IPR050237">
    <property type="entry name" value="ATP-dep_AMP-bd_enzyme"/>
</dbReference>
<dbReference type="InterPro" id="IPR025110">
    <property type="entry name" value="AMP-bd_C"/>
</dbReference>
<dbReference type="CDD" id="cd05936">
    <property type="entry name" value="FC-FACS_FadD_like"/>
    <property type="match status" value="1"/>
</dbReference>
<dbReference type="Gene3D" id="3.30.300.30">
    <property type="match status" value="1"/>
</dbReference>
<accession>D7BFC7</accession>
<dbReference type="PANTHER" id="PTHR43767">
    <property type="entry name" value="LONG-CHAIN-FATTY-ACID--COA LIGASE"/>
    <property type="match status" value="1"/>
</dbReference>
<dbReference type="AlphaFoldDB" id="D7BFC7"/>
<keyword evidence="2 5" id="KW-0436">Ligase</keyword>
<evidence type="ECO:0000259" key="4">
    <source>
        <dbReference type="Pfam" id="PF13193"/>
    </source>
</evidence>
<dbReference type="PROSITE" id="PS00455">
    <property type="entry name" value="AMP_BINDING"/>
    <property type="match status" value="1"/>
</dbReference>
<feature type="domain" description="AMP-binding enzyme C-terminal" evidence="4">
    <location>
        <begin position="466"/>
        <end position="541"/>
    </location>
</feature>
<dbReference type="Gene3D" id="3.40.50.12780">
    <property type="entry name" value="N-terminal domain of ligase-like"/>
    <property type="match status" value="1"/>
</dbReference>
<dbReference type="RefSeq" id="WP_013158044.1">
    <property type="nucleotide sequence ID" value="NC_014212.1"/>
</dbReference>
<evidence type="ECO:0000256" key="2">
    <source>
        <dbReference type="ARBA" id="ARBA00022598"/>
    </source>
</evidence>
<dbReference type="InterPro" id="IPR000873">
    <property type="entry name" value="AMP-dep_synth/lig_dom"/>
</dbReference>
<dbReference type="InterPro" id="IPR042099">
    <property type="entry name" value="ANL_N_sf"/>
</dbReference>
<feature type="domain" description="AMP-dependent synthetase/ligase" evidence="3">
    <location>
        <begin position="28"/>
        <end position="416"/>
    </location>
</feature>
<dbReference type="Pfam" id="PF00501">
    <property type="entry name" value="AMP-binding"/>
    <property type="match status" value="1"/>
</dbReference>
<name>D7BFC7_ALLS1</name>
<dbReference type="Pfam" id="PF13193">
    <property type="entry name" value="AMP-binding_C"/>
    <property type="match status" value="1"/>
</dbReference>
<dbReference type="HOGENOM" id="CLU_000022_59_7_0"/>
<dbReference type="OrthoDB" id="28801at2"/>
<dbReference type="EMBL" id="CP002042">
    <property type="protein sequence ID" value="ADH63480.1"/>
    <property type="molecule type" value="Genomic_DNA"/>
</dbReference>
<evidence type="ECO:0000313" key="5">
    <source>
        <dbReference type="EMBL" id="ADH63480.1"/>
    </source>
</evidence>
<comment type="similarity">
    <text evidence="1">Belongs to the ATP-dependent AMP-binding enzyme family.</text>
</comment>
<evidence type="ECO:0000256" key="1">
    <source>
        <dbReference type="ARBA" id="ARBA00006432"/>
    </source>
</evidence>
<proteinExistence type="inferred from homology"/>
<dbReference type="InterPro" id="IPR020845">
    <property type="entry name" value="AMP-binding_CS"/>
</dbReference>
<dbReference type="PANTHER" id="PTHR43767:SF1">
    <property type="entry name" value="NONRIBOSOMAL PEPTIDE SYNTHASE PES1 (EUROFUNG)-RELATED"/>
    <property type="match status" value="1"/>
</dbReference>
<dbReference type="InterPro" id="IPR045851">
    <property type="entry name" value="AMP-bd_C_sf"/>
</dbReference>
<dbReference type="SUPFAM" id="SSF56801">
    <property type="entry name" value="Acetyl-CoA synthetase-like"/>
    <property type="match status" value="1"/>
</dbReference>
<sequence length="559" mass="62391">MERPWFKHYDPGVPKDIEYPEIPLWRLLEQSANRYPEQVALEFLGKTLSYKELWEATRRFAEALRAQGVQPGERVAIMLPNTPAFVIAFYGTLMAGGIAVNVNPLYTPRELHHQLVDAGAETLVMLDILWPRYAEIAGEVPLRRVITSGIQDYLPFPKNLLYPIKMRREKRWVNLPKDPKRHDLKTLLRSYSPIAEPVNSNPDDIALLQYTGGTTGISKGAMLTHRNLVANTYQSIAWSPESKALEGKGVMLGAIPFFHVYGMTVAMNFGLALGYKIVLLPRPEVAACVEAIEKHGVTHFPGVPTLYTAFNHFPGIQNRKIHTIRVCNSGSAPLPLEVMERFEQLTGGKVLEGYGLTEAAPVTHSNPVSGLRKKGSVGLPFPGVDAKILGPDMQELPPGEVGELAVRGPNIMKGYWNRPEETAKTLVIDWLLTGDMAKMDEDGYFYIVDRKKDVIIAGGYNIYPREVEEVLYAHPAIQEACVVGVPDSYRGETVAAYVVLKPGANLTEAELEKYCRENLAAFKIPRIIEFRKELPKSAVGKILRRQLREEAIQAQKVSS</sequence>
<evidence type="ECO:0000313" key="6">
    <source>
        <dbReference type="Proteomes" id="UP000001916"/>
    </source>
</evidence>
<keyword evidence="6" id="KW-1185">Reference proteome</keyword>
<reference evidence="5 6" key="1">
    <citation type="journal article" date="2010" name="Stand. Genomic Sci.">
        <title>Complete genome sequence of Meiothermus silvanus type strain (VI-R2).</title>
        <authorList>
            <person name="Sikorski J."/>
            <person name="Tindall B.J."/>
            <person name="Lowry S."/>
            <person name="Lucas S."/>
            <person name="Nolan M."/>
            <person name="Copeland A."/>
            <person name="Glavina Del Rio T."/>
            <person name="Tice H."/>
            <person name="Cheng J.F."/>
            <person name="Han C."/>
            <person name="Pitluck S."/>
            <person name="Liolios K."/>
            <person name="Ivanova N."/>
            <person name="Mavromatis K."/>
            <person name="Mikhailova N."/>
            <person name="Pati A."/>
            <person name="Goodwin L."/>
            <person name="Chen A."/>
            <person name="Palaniappan K."/>
            <person name="Land M."/>
            <person name="Hauser L."/>
            <person name="Chang Y.J."/>
            <person name="Jeffries C.D."/>
            <person name="Rohde M."/>
            <person name="Goker M."/>
            <person name="Woyke T."/>
            <person name="Bristow J."/>
            <person name="Eisen J.A."/>
            <person name="Markowitz V."/>
            <person name="Hugenholtz P."/>
            <person name="Kyrpides N.C."/>
            <person name="Klenk H.P."/>
            <person name="Lapidus A."/>
        </authorList>
    </citation>
    <scope>NUCLEOTIDE SEQUENCE [LARGE SCALE GENOMIC DNA]</scope>
    <source>
        <strain evidence="6">ATCC 700542 / DSM 9946 / VI-R2</strain>
    </source>
</reference>
<dbReference type="NCBIfam" id="NF004837">
    <property type="entry name" value="PRK06187.1"/>
    <property type="match status" value="1"/>
</dbReference>
<organism evidence="5 6">
    <name type="scientific">Allomeiothermus silvanus (strain ATCC 700542 / DSM 9946 / NBRC 106475 / NCIMB 13440 / VI-R2)</name>
    <name type="common">Thermus silvanus</name>
    <dbReference type="NCBI Taxonomy" id="526227"/>
    <lineage>
        <taxon>Bacteria</taxon>
        <taxon>Thermotogati</taxon>
        <taxon>Deinococcota</taxon>
        <taxon>Deinococci</taxon>
        <taxon>Thermales</taxon>
        <taxon>Thermaceae</taxon>
        <taxon>Allomeiothermus</taxon>
    </lineage>
</organism>
<dbReference type="Proteomes" id="UP000001916">
    <property type="component" value="Chromosome"/>
</dbReference>